<comment type="caution">
    <text evidence="1">The sequence shown here is derived from an EMBL/GenBank/DDBJ whole genome shotgun (WGS) entry which is preliminary data.</text>
</comment>
<evidence type="ECO:0000313" key="2">
    <source>
        <dbReference type="Proteomes" id="UP001165269"/>
    </source>
</evidence>
<dbReference type="RefSeq" id="WP_242775369.1">
    <property type="nucleotide sequence ID" value="NZ_JALDAY010000015.1"/>
</dbReference>
<proteinExistence type="predicted"/>
<sequence length="64" mass="7174">MSPERFHLTLATGDRPTMHGWWGREETARGKFDSWVGTWGTPGARVSLVDEENGSLLTAWPDES</sequence>
<protein>
    <submittedName>
        <fullName evidence="1">Uncharacterized protein</fullName>
    </submittedName>
</protein>
<dbReference type="EMBL" id="JALDAY010000015">
    <property type="protein sequence ID" value="MCI3277547.1"/>
    <property type="molecule type" value="Genomic_DNA"/>
</dbReference>
<organism evidence="1 2">
    <name type="scientific">Streptomyces cylindrosporus</name>
    <dbReference type="NCBI Taxonomy" id="2927583"/>
    <lineage>
        <taxon>Bacteria</taxon>
        <taxon>Bacillati</taxon>
        <taxon>Actinomycetota</taxon>
        <taxon>Actinomycetes</taxon>
        <taxon>Kitasatosporales</taxon>
        <taxon>Streptomycetaceae</taxon>
        <taxon>Streptomyces</taxon>
    </lineage>
</organism>
<accession>A0ABS9YJW4</accession>
<evidence type="ECO:0000313" key="1">
    <source>
        <dbReference type="EMBL" id="MCI3277547.1"/>
    </source>
</evidence>
<reference evidence="1" key="1">
    <citation type="submission" date="2022-03" db="EMBL/GenBank/DDBJ databases">
        <title>Streptomyces 7R015 and 7R016 isolated from Barleria lupulina in Thailand.</title>
        <authorList>
            <person name="Kanchanasin P."/>
            <person name="Phongsopitanun W."/>
            <person name="Tanasupawat S."/>
        </authorList>
    </citation>
    <scope>NUCLEOTIDE SEQUENCE</scope>
    <source>
        <strain evidence="1">7R015</strain>
    </source>
</reference>
<dbReference type="Proteomes" id="UP001165269">
    <property type="component" value="Unassembled WGS sequence"/>
</dbReference>
<keyword evidence="2" id="KW-1185">Reference proteome</keyword>
<gene>
    <name evidence="1" type="ORF">MQP27_41410</name>
</gene>
<name>A0ABS9YJW4_9ACTN</name>